<sequence length="312" mass="35786">MSQYKNSVSFFERLFFKPNVLDWGVILLLSPLALLYATIMLFRRVLTVKKEYSIPIISIGNLTVGGSGKTPFVIALASRYKELTVISRGYGRQSKGLVEVSCDGNILTDVFASGDEAMLMAKSLKNASVIVSENRHVAINLAISKGAKIIFLDDGFNRVDIKKFEILLFPKNIKNYLPFPAGPFREFYFFKFFSDLNLYEEVDFKREVTFENETPKMFLVTAISNPERLKPFLVNKNIIGELFLEDHAYFDEKLLKEKMLSLGATSLLVTQKDEVKMKDFQLPLSVMKLELQIKNRILKKIDSYIGEYKYER</sequence>
<evidence type="ECO:0000256" key="10">
    <source>
        <dbReference type="SAM" id="Phobius"/>
    </source>
</evidence>
<name>A0A1W1CLM6_9ZZZZ</name>
<reference evidence="11" key="1">
    <citation type="submission" date="2016-10" db="EMBL/GenBank/DDBJ databases">
        <authorList>
            <person name="de Groot N.N."/>
        </authorList>
    </citation>
    <scope>NUCLEOTIDE SEQUENCE</scope>
</reference>
<dbReference type="EMBL" id="FPHN01000214">
    <property type="protein sequence ID" value="SFV66800.1"/>
    <property type="molecule type" value="Genomic_DNA"/>
</dbReference>
<dbReference type="Pfam" id="PF02606">
    <property type="entry name" value="LpxK"/>
    <property type="match status" value="2"/>
</dbReference>
<dbReference type="GO" id="GO:0009245">
    <property type="term" value="P:lipid A biosynthetic process"/>
    <property type="evidence" value="ECO:0007669"/>
    <property type="project" value="UniProtKB-KW"/>
</dbReference>
<dbReference type="GO" id="GO:0005524">
    <property type="term" value="F:ATP binding"/>
    <property type="evidence" value="ECO:0007669"/>
    <property type="project" value="UniProtKB-KW"/>
</dbReference>
<protein>
    <recommendedName>
        <fullName evidence="2">tetraacyldisaccharide 4'-kinase</fullName>
        <ecNumber evidence="2">2.7.1.130</ecNumber>
    </recommendedName>
</protein>
<dbReference type="AlphaFoldDB" id="A0A1W1CLM6"/>
<dbReference type="InterPro" id="IPR003758">
    <property type="entry name" value="LpxK"/>
</dbReference>
<keyword evidence="10" id="KW-1133">Transmembrane helix</keyword>
<dbReference type="GO" id="GO:0005886">
    <property type="term" value="C:plasma membrane"/>
    <property type="evidence" value="ECO:0007669"/>
    <property type="project" value="TreeGrafter"/>
</dbReference>
<keyword evidence="10" id="KW-0812">Transmembrane</keyword>
<keyword evidence="6" id="KW-0547">Nucleotide-binding</keyword>
<evidence type="ECO:0000256" key="6">
    <source>
        <dbReference type="ARBA" id="ARBA00022741"/>
    </source>
</evidence>
<dbReference type="EC" id="2.7.1.130" evidence="2"/>
<dbReference type="NCBIfam" id="NF001892">
    <property type="entry name" value="PRK00652.1-5"/>
    <property type="match status" value="1"/>
</dbReference>
<evidence type="ECO:0000256" key="8">
    <source>
        <dbReference type="ARBA" id="ARBA00022840"/>
    </source>
</evidence>
<proteinExistence type="inferred from homology"/>
<keyword evidence="8" id="KW-0067">ATP-binding</keyword>
<keyword evidence="9" id="KW-0443">Lipid metabolism</keyword>
<dbReference type="InterPro" id="IPR027417">
    <property type="entry name" value="P-loop_NTPase"/>
</dbReference>
<gene>
    <name evidence="11" type="ORF">MNB_SV-14-1892</name>
</gene>
<evidence type="ECO:0000256" key="2">
    <source>
        <dbReference type="ARBA" id="ARBA00012071"/>
    </source>
</evidence>
<keyword evidence="5 11" id="KW-0808">Transferase</keyword>
<dbReference type="SUPFAM" id="SSF52540">
    <property type="entry name" value="P-loop containing nucleoside triphosphate hydrolases"/>
    <property type="match status" value="1"/>
</dbReference>
<evidence type="ECO:0000313" key="11">
    <source>
        <dbReference type="EMBL" id="SFV66800.1"/>
    </source>
</evidence>
<organism evidence="11">
    <name type="scientific">hydrothermal vent metagenome</name>
    <dbReference type="NCBI Taxonomy" id="652676"/>
    <lineage>
        <taxon>unclassified sequences</taxon>
        <taxon>metagenomes</taxon>
        <taxon>ecological metagenomes</taxon>
    </lineage>
</organism>
<accession>A0A1W1CLM6</accession>
<evidence type="ECO:0000256" key="7">
    <source>
        <dbReference type="ARBA" id="ARBA00022777"/>
    </source>
</evidence>
<feature type="transmembrane region" description="Helical" evidence="10">
    <location>
        <begin position="20"/>
        <end position="42"/>
    </location>
</feature>
<evidence type="ECO:0000256" key="9">
    <source>
        <dbReference type="ARBA" id="ARBA00023098"/>
    </source>
</evidence>
<keyword evidence="4" id="KW-0441">Lipid A biosynthesis</keyword>
<evidence type="ECO:0000256" key="5">
    <source>
        <dbReference type="ARBA" id="ARBA00022679"/>
    </source>
</evidence>
<dbReference type="PANTHER" id="PTHR42724:SF1">
    <property type="entry name" value="TETRAACYLDISACCHARIDE 4'-KINASE, MITOCHONDRIAL-RELATED"/>
    <property type="match status" value="1"/>
</dbReference>
<dbReference type="PANTHER" id="PTHR42724">
    <property type="entry name" value="TETRAACYLDISACCHARIDE 4'-KINASE"/>
    <property type="match status" value="1"/>
</dbReference>
<keyword evidence="3" id="KW-0444">Lipid biosynthesis</keyword>
<keyword evidence="7 11" id="KW-0418">Kinase</keyword>
<evidence type="ECO:0000256" key="4">
    <source>
        <dbReference type="ARBA" id="ARBA00022556"/>
    </source>
</evidence>
<comment type="pathway">
    <text evidence="1">Glycolipid biosynthesis; lipid IV(A) biosynthesis; lipid IV(A) from (3R)-3-hydroxytetradecanoyl-[acyl-carrier-protein] and UDP-N-acetyl-alpha-D-glucosamine: step 6/6.</text>
</comment>
<keyword evidence="10" id="KW-0472">Membrane</keyword>
<evidence type="ECO:0000256" key="3">
    <source>
        <dbReference type="ARBA" id="ARBA00022516"/>
    </source>
</evidence>
<dbReference type="HAMAP" id="MF_00409">
    <property type="entry name" value="LpxK"/>
    <property type="match status" value="1"/>
</dbReference>
<dbReference type="GO" id="GO:0009029">
    <property type="term" value="F:lipid-A 4'-kinase activity"/>
    <property type="evidence" value="ECO:0007669"/>
    <property type="project" value="UniProtKB-EC"/>
</dbReference>
<evidence type="ECO:0000256" key="1">
    <source>
        <dbReference type="ARBA" id="ARBA00004870"/>
    </source>
</evidence>
<dbReference type="UniPathway" id="UPA00359">
    <property type="reaction ID" value="UER00482"/>
</dbReference>
<dbReference type="GO" id="GO:0009244">
    <property type="term" value="P:lipopolysaccharide core region biosynthetic process"/>
    <property type="evidence" value="ECO:0007669"/>
    <property type="project" value="TreeGrafter"/>
</dbReference>
<dbReference type="NCBIfam" id="TIGR00682">
    <property type="entry name" value="lpxK"/>
    <property type="match status" value="1"/>
</dbReference>